<dbReference type="Pfam" id="PF14772">
    <property type="entry name" value="NYD-SP28"/>
    <property type="match status" value="1"/>
</dbReference>
<evidence type="ECO:0000256" key="10">
    <source>
        <dbReference type="SAM" id="Coils"/>
    </source>
</evidence>
<keyword evidence="6" id="KW-0969">Cilium</keyword>
<accession>A0A8U8AZ00</accession>
<comment type="function">
    <text evidence="9">Component of the nexin-dynein regulatory complex (N-DRC) a key regulator of ciliary/flagellar motility which maintains the alignment and integrity of the distal axoneme and regulates microtubule sliding in motile axonemes. Plays a critical role in the assembly of N-DRC and also stabilizes the assembly of multiple inner dynein arms and radial spokes. Coassembles with CCDC65/DRC2 to form a central scaffold needed for assembly of the N-DRC and its attachment to the outer doublet microtubules.</text>
</comment>
<dbReference type="InterPro" id="IPR039505">
    <property type="entry name" value="DRC1/2_N"/>
</dbReference>
<dbReference type="PANTHER" id="PTHR21625:SF1">
    <property type="entry name" value="DYNEIN REGULATORY COMPLEX PROTEIN 1"/>
    <property type="match status" value="1"/>
</dbReference>
<feature type="region of interest" description="Disordered" evidence="11">
    <location>
        <begin position="1"/>
        <end position="43"/>
    </location>
</feature>
<dbReference type="GO" id="GO:0005858">
    <property type="term" value="C:axonemal dynein complex"/>
    <property type="evidence" value="ECO:0007669"/>
    <property type="project" value="InterPro"/>
</dbReference>
<reference evidence="12" key="3">
    <citation type="submission" date="2025-09" db="UniProtKB">
        <authorList>
            <consortium name="Ensembl"/>
        </authorList>
    </citation>
    <scope>IDENTIFICATION</scope>
</reference>
<dbReference type="InterPro" id="IPR029440">
    <property type="entry name" value="DRC1_C"/>
</dbReference>
<evidence type="ECO:0000256" key="4">
    <source>
        <dbReference type="ARBA" id="ARBA00022846"/>
    </source>
</evidence>
<dbReference type="GO" id="GO:0060285">
    <property type="term" value="P:cilium-dependent cell motility"/>
    <property type="evidence" value="ECO:0007669"/>
    <property type="project" value="TreeGrafter"/>
</dbReference>
<reference evidence="12" key="1">
    <citation type="submission" date="2020-02" db="EMBL/GenBank/DDBJ databases">
        <authorList>
            <person name="Enbody D E."/>
            <person name="Pettersson E M."/>
        </authorList>
    </citation>
    <scope>NUCLEOTIDE SEQUENCE [LARGE SCALE GENOMIC DNA]</scope>
</reference>
<comment type="subcellular location">
    <subcellularLocation>
        <location evidence="1">Cytoplasm</location>
        <location evidence="1">Cytoskeleton</location>
        <location evidence="1">Flagellum axoneme</location>
    </subcellularLocation>
</comment>
<evidence type="ECO:0000256" key="6">
    <source>
        <dbReference type="ARBA" id="ARBA00023069"/>
    </source>
</evidence>
<dbReference type="GO" id="GO:0003352">
    <property type="term" value="P:regulation of cilium movement"/>
    <property type="evidence" value="ECO:0007669"/>
    <property type="project" value="TreeGrafter"/>
</dbReference>
<evidence type="ECO:0000256" key="3">
    <source>
        <dbReference type="ARBA" id="ARBA00013815"/>
    </source>
</evidence>
<keyword evidence="7" id="KW-0966">Cell projection</keyword>
<proteinExistence type="inferred from homology"/>
<evidence type="ECO:0000256" key="2">
    <source>
        <dbReference type="ARBA" id="ARBA00009688"/>
    </source>
</evidence>
<evidence type="ECO:0000313" key="12">
    <source>
        <dbReference type="Ensembl" id="ENSCPVP00000018828.2"/>
    </source>
</evidence>
<keyword evidence="5 10" id="KW-0175">Coiled coil</keyword>
<dbReference type="AlphaFoldDB" id="A0A8C3NBV3"/>
<evidence type="ECO:0000256" key="5">
    <source>
        <dbReference type="ARBA" id="ARBA00023054"/>
    </source>
</evidence>
<dbReference type="Pfam" id="PF14775">
    <property type="entry name" value="NYD-SP28_assoc"/>
    <property type="match status" value="1"/>
</dbReference>
<protein>
    <recommendedName>
        <fullName evidence="3">Dynein regulatory complex protein 1</fullName>
    </recommendedName>
    <alternativeName>
        <fullName evidence="8">Coiled-coil domain-containing protein 164</fullName>
    </alternativeName>
</protein>
<evidence type="ECO:0000256" key="8">
    <source>
        <dbReference type="ARBA" id="ARBA00031554"/>
    </source>
</evidence>
<evidence type="ECO:0000256" key="7">
    <source>
        <dbReference type="ARBA" id="ARBA00023273"/>
    </source>
</evidence>
<evidence type="ECO:0000313" key="13">
    <source>
        <dbReference type="Proteomes" id="UP000694382"/>
    </source>
</evidence>
<feature type="coiled-coil region" evidence="10">
    <location>
        <begin position="177"/>
        <end position="216"/>
    </location>
</feature>
<keyword evidence="4" id="KW-0282">Flagellum</keyword>
<sequence length="695" mass="81533">DLGKERDSGKGFREGIRGRDSEKKFREEIQGRDLGKGFREGKERHFREGIQGRDSWKGFREGKNPRSGVIPALSQLPDSQPSRRLEKLEADARHGTEKLEEINSKWALVGDVKIPQELWEVLEQQREECEQLLAGKNRLIRELQEVFWEFSELLPGLEGGATQVLLERMEEQTRNMLRSYRHHLRRIEKTFEEERREMLASNRERWNEAMRAHNEQEYLERKLRSDEGVVPVGFFPCDFHGIPMEFFVNFSPPTMEFQHLERKLRQMKGIYHLNQVKLEYNLDVLRQLDVENSTLRSLQKRKINRFRTTLELLKDKMAKQEAKFQEEKQSLESELERVVGQFQETRDRMRFRQVWIVNEEEAKALIREVLDADRIIHVQQLGMPWEEPPLWFMDNVGPLGRSQEKRDAIELPLPRLSHPRIFRGYPTSTPSHHSLLIRNFPRIPAFPLLLENSHSPSPSHGTLTEFPLFQAFRIEDEDELRALVDFFLDYESHHDLLPIPNICSPSQSFVLHPKDLFPFQDFDLHPEDLFSIPKFCFPSQGFVPYSQGFAPHPKYLFSIPRIPSPSQVFPLRPKALDLHPKALFSIPRDEGPPKEIQDVRDNSKDGEYWEAMTRIIPQRKLKLWDALGAALSEYHKVLTRRSELLSEAMALQRQNSELGMLLEEYLGSTEFPELWEVPPNHGIWGLEFSNSGMEV</sequence>
<accession>A0A8C3NBV3</accession>
<evidence type="ECO:0000256" key="9">
    <source>
        <dbReference type="ARBA" id="ARBA00046115"/>
    </source>
</evidence>
<organism evidence="12 13">
    <name type="scientific">Geospiza parvula</name>
    <name type="common">Small tree-finch</name>
    <name type="synonym">Camarhynchus parvulus</name>
    <dbReference type="NCBI Taxonomy" id="87175"/>
    <lineage>
        <taxon>Eukaryota</taxon>
        <taxon>Metazoa</taxon>
        <taxon>Chordata</taxon>
        <taxon>Craniata</taxon>
        <taxon>Vertebrata</taxon>
        <taxon>Euteleostomi</taxon>
        <taxon>Archelosauria</taxon>
        <taxon>Archosauria</taxon>
        <taxon>Dinosauria</taxon>
        <taxon>Saurischia</taxon>
        <taxon>Theropoda</taxon>
        <taxon>Coelurosauria</taxon>
        <taxon>Aves</taxon>
        <taxon>Neognathae</taxon>
        <taxon>Neoaves</taxon>
        <taxon>Telluraves</taxon>
        <taxon>Australaves</taxon>
        <taxon>Passeriformes</taxon>
        <taxon>Thraupidae</taxon>
        <taxon>Camarhynchus</taxon>
    </lineage>
</organism>
<evidence type="ECO:0000256" key="11">
    <source>
        <dbReference type="SAM" id="MobiDB-lite"/>
    </source>
</evidence>
<dbReference type="Proteomes" id="UP000694382">
    <property type="component" value="Chromosome 3"/>
</dbReference>
<dbReference type="GO" id="GO:0070286">
    <property type="term" value="P:axonemal dynein complex assembly"/>
    <property type="evidence" value="ECO:0007669"/>
    <property type="project" value="InterPro"/>
</dbReference>
<dbReference type="Ensembl" id="ENSCPVT00000019674.2">
    <property type="protein sequence ID" value="ENSCPVP00000018828.2"/>
    <property type="gene ID" value="ENSCPVG00000013728.2"/>
</dbReference>
<name>A0A8C3NBV3_GEOPR</name>
<evidence type="ECO:0000256" key="1">
    <source>
        <dbReference type="ARBA" id="ARBA00004611"/>
    </source>
</evidence>
<feature type="coiled-coil region" evidence="10">
    <location>
        <begin position="303"/>
        <end position="348"/>
    </location>
</feature>
<dbReference type="InterPro" id="IPR039750">
    <property type="entry name" value="DRC1/DRC2"/>
</dbReference>
<keyword evidence="13" id="KW-1185">Reference proteome</keyword>
<feature type="coiled-coil region" evidence="10">
    <location>
        <begin position="85"/>
        <end position="146"/>
    </location>
</feature>
<reference evidence="12" key="2">
    <citation type="submission" date="2025-08" db="UniProtKB">
        <authorList>
            <consortium name="Ensembl"/>
        </authorList>
    </citation>
    <scope>IDENTIFICATION</scope>
</reference>
<feature type="region of interest" description="Disordered" evidence="11">
    <location>
        <begin position="57"/>
        <end position="84"/>
    </location>
</feature>
<comment type="similarity">
    <text evidence="2">Belongs to the DRC1 family.</text>
</comment>
<dbReference type="PANTHER" id="PTHR21625">
    <property type="entry name" value="NYD-SP28 PROTEIN"/>
    <property type="match status" value="1"/>
</dbReference>